<protein>
    <submittedName>
        <fullName evidence="2">Uncharacterized protein</fullName>
    </submittedName>
</protein>
<accession>A0A0B1S5I9</accession>
<proteinExistence type="predicted"/>
<organism evidence="2 3">
    <name type="scientific">Oesophagostomum dentatum</name>
    <name type="common">Nodular worm</name>
    <dbReference type="NCBI Taxonomy" id="61180"/>
    <lineage>
        <taxon>Eukaryota</taxon>
        <taxon>Metazoa</taxon>
        <taxon>Ecdysozoa</taxon>
        <taxon>Nematoda</taxon>
        <taxon>Chromadorea</taxon>
        <taxon>Rhabditida</taxon>
        <taxon>Rhabditina</taxon>
        <taxon>Rhabditomorpha</taxon>
        <taxon>Strongyloidea</taxon>
        <taxon>Strongylidae</taxon>
        <taxon>Oesophagostomum</taxon>
    </lineage>
</organism>
<keyword evidence="3" id="KW-1185">Reference proteome</keyword>
<sequence>MEAHHKPPPPQSDTPMSISTTSMVTSLISPLNEKLCGIDEEISAKNEVC</sequence>
<evidence type="ECO:0000313" key="2">
    <source>
        <dbReference type="EMBL" id="KHJ78772.1"/>
    </source>
</evidence>
<gene>
    <name evidence="2" type="ORF">OESDEN_21604</name>
</gene>
<name>A0A0B1S5I9_OESDE</name>
<evidence type="ECO:0000313" key="3">
    <source>
        <dbReference type="Proteomes" id="UP000053660"/>
    </source>
</evidence>
<reference evidence="2 3" key="1">
    <citation type="submission" date="2014-03" db="EMBL/GenBank/DDBJ databases">
        <title>Draft genome of the hookworm Oesophagostomum dentatum.</title>
        <authorList>
            <person name="Mitreva M."/>
        </authorList>
    </citation>
    <scope>NUCLEOTIDE SEQUENCE [LARGE SCALE GENOMIC DNA]</scope>
    <source>
        <strain evidence="2 3">OD-Hann</strain>
    </source>
</reference>
<evidence type="ECO:0000256" key="1">
    <source>
        <dbReference type="SAM" id="MobiDB-lite"/>
    </source>
</evidence>
<dbReference type="AlphaFoldDB" id="A0A0B1S5I9"/>
<dbReference type="Proteomes" id="UP000053660">
    <property type="component" value="Unassembled WGS sequence"/>
</dbReference>
<dbReference type="EMBL" id="KN609103">
    <property type="protein sequence ID" value="KHJ78772.1"/>
    <property type="molecule type" value="Genomic_DNA"/>
</dbReference>
<feature type="region of interest" description="Disordered" evidence="1">
    <location>
        <begin position="1"/>
        <end position="20"/>
    </location>
</feature>